<dbReference type="OrthoDB" id="5825649at2759"/>
<evidence type="ECO:0000313" key="4">
    <source>
        <dbReference type="WBParaSite" id="ASIM_0001670201-mRNA-1"/>
    </source>
</evidence>
<proteinExistence type="predicted"/>
<keyword evidence="1" id="KW-0472">Membrane</keyword>
<reference evidence="4" key="1">
    <citation type="submission" date="2017-02" db="UniProtKB">
        <authorList>
            <consortium name="WormBaseParasite"/>
        </authorList>
    </citation>
    <scope>IDENTIFICATION</scope>
</reference>
<reference evidence="2 3" key="2">
    <citation type="submission" date="2018-11" db="EMBL/GenBank/DDBJ databases">
        <authorList>
            <consortium name="Pathogen Informatics"/>
        </authorList>
    </citation>
    <scope>NUCLEOTIDE SEQUENCE [LARGE SCALE GENOMIC DNA]</scope>
</reference>
<evidence type="ECO:0000313" key="2">
    <source>
        <dbReference type="EMBL" id="VDK56880.1"/>
    </source>
</evidence>
<sequence>MEILTIASGHSVKQSPSDTYTVIVVCTSVGGFLLLAVIHVWQMTVIYSCMSFYEDMHILSHGSTPLLPTDATDSIKPQLSFDSLAASRSNAVLETSN</sequence>
<evidence type="ECO:0000256" key="1">
    <source>
        <dbReference type="SAM" id="Phobius"/>
    </source>
</evidence>
<dbReference type="AlphaFoldDB" id="A0A0M3K6W1"/>
<keyword evidence="1" id="KW-0812">Transmembrane</keyword>
<dbReference type="Proteomes" id="UP000267096">
    <property type="component" value="Unassembled WGS sequence"/>
</dbReference>
<keyword evidence="1" id="KW-1133">Transmembrane helix</keyword>
<feature type="transmembrane region" description="Helical" evidence="1">
    <location>
        <begin position="20"/>
        <end position="41"/>
    </location>
</feature>
<dbReference type="EMBL" id="UYRR01032814">
    <property type="protein sequence ID" value="VDK56880.1"/>
    <property type="molecule type" value="Genomic_DNA"/>
</dbReference>
<dbReference type="WBParaSite" id="ASIM_0001670201-mRNA-1">
    <property type="protein sequence ID" value="ASIM_0001670201-mRNA-1"/>
    <property type="gene ID" value="ASIM_0001670201"/>
</dbReference>
<gene>
    <name evidence="2" type="ORF">ASIM_LOCUS16110</name>
</gene>
<protein>
    <submittedName>
        <fullName evidence="4">Transmembrane protein</fullName>
    </submittedName>
</protein>
<name>A0A0M3K6W1_ANISI</name>
<evidence type="ECO:0000313" key="3">
    <source>
        <dbReference type="Proteomes" id="UP000267096"/>
    </source>
</evidence>
<organism evidence="4">
    <name type="scientific">Anisakis simplex</name>
    <name type="common">Herring worm</name>
    <dbReference type="NCBI Taxonomy" id="6269"/>
    <lineage>
        <taxon>Eukaryota</taxon>
        <taxon>Metazoa</taxon>
        <taxon>Ecdysozoa</taxon>
        <taxon>Nematoda</taxon>
        <taxon>Chromadorea</taxon>
        <taxon>Rhabditida</taxon>
        <taxon>Spirurina</taxon>
        <taxon>Ascaridomorpha</taxon>
        <taxon>Ascaridoidea</taxon>
        <taxon>Anisakidae</taxon>
        <taxon>Anisakis</taxon>
        <taxon>Anisakis simplex complex</taxon>
    </lineage>
</organism>
<accession>A0A0M3K6W1</accession>
<keyword evidence="3" id="KW-1185">Reference proteome</keyword>